<name>A0A1G1Z4T9_9BACT</name>
<dbReference type="AlphaFoldDB" id="A0A1G1Z4T9"/>
<evidence type="ECO:0000313" key="2">
    <source>
        <dbReference type="Proteomes" id="UP000178808"/>
    </source>
</evidence>
<dbReference type="Proteomes" id="UP000178808">
    <property type="component" value="Unassembled WGS sequence"/>
</dbReference>
<organism evidence="1 2">
    <name type="scientific">Candidatus Colwellbacteria bacterium RIFCSPLOWO2_02_FULL_44_20b</name>
    <dbReference type="NCBI Taxonomy" id="1797691"/>
    <lineage>
        <taxon>Bacteria</taxon>
        <taxon>Candidatus Colwelliibacteriota</taxon>
    </lineage>
</organism>
<proteinExistence type="predicted"/>
<reference evidence="1 2" key="1">
    <citation type="journal article" date="2016" name="Nat. Commun.">
        <title>Thousands of microbial genomes shed light on interconnected biogeochemical processes in an aquifer system.</title>
        <authorList>
            <person name="Anantharaman K."/>
            <person name="Brown C.T."/>
            <person name="Hug L.A."/>
            <person name="Sharon I."/>
            <person name="Castelle C.J."/>
            <person name="Probst A.J."/>
            <person name="Thomas B.C."/>
            <person name="Singh A."/>
            <person name="Wilkins M.J."/>
            <person name="Karaoz U."/>
            <person name="Brodie E.L."/>
            <person name="Williams K.H."/>
            <person name="Hubbard S.S."/>
            <person name="Banfield J.F."/>
        </authorList>
    </citation>
    <scope>NUCLEOTIDE SEQUENCE [LARGE SCALE GENOMIC DNA]</scope>
</reference>
<gene>
    <name evidence="1" type="ORF">A3I31_00550</name>
</gene>
<accession>A0A1G1Z4T9</accession>
<dbReference type="EMBL" id="MHIZ01000031">
    <property type="protein sequence ID" value="OGY59648.1"/>
    <property type="molecule type" value="Genomic_DNA"/>
</dbReference>
<comment type="caution">
    <text evidence="1">The sequence shown here is derived from an EMBL/GenBank/DDBJ whole genome shotgun (WGS) entry which is preliminary data.</text>
</comment>
<evidence type="ECO:0000313" key="1">
    <source>
        <dbReference type="EMBL" id="OGY59648.1"/>
    </source>
</evidence>
<sequence length="147" mass="16611">MTNELNDLEEVKSQWLKFGKVGDWLRGTLIDVRDMDNQMKPGEKIKIYEFLAHDGSFHFFKKVNGQIVIDEEPTILEKGSIWAVSGKPGIDSQMRSIKRGQIFGMLFSAEKPNVKNPSYNSTKIIKVLVGGVDPKFRPEVEVIGAEN</sequence>
<protein>
    <submittedName>
        <fullName evidence="1">Uncharacterized protein</fullName>
    </submittedName>
</protein>